<evidence type="ECO:0000313" key="2">
    <source>
        <dbReference type="EMBL" id="PWL16584.1"/>
    </source>
</evidence>
<dbReference type="InterPro" id="IPR036259">
    <property type="entry name" value="MFS_trans_sf"/>
</dbReference>
<dbReference type="AlphaFoldDB" id="A0A316J4I0"/>
<feature type="transmembrane region" description="Helical" evidence="1">
    <location>
        <begin position="80"/>
        <end position="100"/>
    </location>
</feature>
<proteinExistence type="predicted"/>
<dbReference type="Gene3D" id="1.20.1250.20">
    <property type="entry name" value="MFS general substrate transporter like domains"/>
    <property type="match status" value="1"/>
</dbReference>
<dbReference type="SUPFAM" id="SSF103473">
    <property type="entry name" value="MFS general substrate transporter"/>
    <property type="match status" value="1"/>
</dbReference>
<keyword evidence="1" id="KW-1133">Transmembrane helix</keyword>
<dbReference type="Proteomes" id="UP000245865">
    <property type="component" value="Unassembled WGS sequence"/>
</dbReference>
<dbReference type="RefSeq" id="WP_109707798.1">
    <property type="nucleotide sequence ID" value="NZ_QGDB01000008.1"/>
</dbReference>
<evidence type="ECO:0000256" key="1">
    <source>
        <dbReference type="SAM" id="Phobius"/>
    </source>
</evidence>
<evidence type="ECO:0008006" key="4">
    <source>
        <dbReference type="Google" id="ProtNLM"/>
    </source>
</evidence>
<organism evidence="2 3">
    <name type="scientific">Falsochrobactrum shanghaiense</name>
    <dbReference type="NCBI Taxonomy" id="2201899"/>
    <lineage>
        <taxon>Bacteria</taxon>
        <taxon>Pseudomonadati</taxon>
        <taxon>Pseudomonadota</taxon>
        <taxon>Alphaproteobacteria</taxon>
        <taxon>Hyphomicrobiales</taxon>
        <taxon>Brucellaceae</taxon>
        <taxon>Falsochrobactrum</taxon>
    </lineage>
</organism>
<protein>
    <recommendedName>
        <fullName evidence="4">MFS transporter</fullName>
    </recommendedName>
</protein>
<reference evidence="2 3" key="1">
    <citation type="submission" date="2018-05" db="EMBL/GenBank/DDBJ databases">
        <title>Comparative genomic sequence analysis between strain HN4 and CCM 8460T (Falsochrobactrum ovis) will provide more evidence to prove that HN4 is a new species of Falsochrobactrum.</title>
        <authorList>
            <person name="Lyu W."/>
            <person name="Sun L."/>
            <person name="Yao L."/>
        </authorList>
    </citation>
    <scope>NUCLEOTIDE SEQUENCE [LARGE SCALE GENOMIC DNA]</scope>
    <source>
        <strain evidence="2 3">HN4</strain>
    </source>
</reference>
<evidence type="ECO:0000313" key="3">
    <source>
        <dbReference type="Proteomes" id="UP000245865"/>
    </source>
</evidence>
<keyword evidence="1" id="KW-0472">Membrane</keyword>
<dbReference type="OrthoDB" id="9815356at2"/>
<dbReference type="PANTHER" id="PTHR42910">
    <property type="entry name" value="TRANSPORTER SCO4007-RELATED"/>
    <property type="match status" value="1"/>
</dbReference>
<dbReference type="EMBL" id="QGDB01000008">
    <property type="protein sequence ID" value="PWL16584.1"/>
    <property type="molecule type" value="Genomic_DNA"/>
</dbReference>
<keyword evidence="1" id="KW-0812">Transmembrane</keyword>
<feature type="transmembrane region" description="Helical" evidence="1">
    <location>
        <begin position="54"/>
        <end position="74"/>
    </location>
</feature>
<keyword evidence="3" id="KW-1185">Reference proteome</keyword>
<sequence>MTLASFVIVAIGSASAVAVVAAIILFNLASQLVNILNQTRLLSIRSNLRSRMNTAFVFCNFVGGAAGSALAGVLWKAGGWPLLTGVQAVFIVLALLIWAAQRNTLLSVEPKP</sequence>
<accession>A0A316J4I0</accession>
<feature type="transmembrane region" description="Helical" evidence="1">
    <location>
        <begin position="6"/>
        <end position="33"/>
    </location>
</feature>
<gene>
    <name evidence="2" type="ORF">DKP76_16555</name>
</gene>
<name>A0A316J4I0_9HYPH</name>
<comment type="caution">
    <text evidence="2">The sequence shown here is derived from an EMBL/GenBank/DDBJ whole genome shotgun (WGS) entry which is preliminary data.</text>
</comment>
<dbReference type="PANTHER" id="PTHR42910:SF1">
    <property type="entry name" value="MAJOR FACILITATOR SUPERFAMILY (MFS) PROFILE DOMAIN-CONTAINING PROTEIN"/>
    <property type="match status" value="1"/>
</dbReference>